<name>A0A5C6FYT5_9PLAN</name>
<comment type="caution">
    <text evidence="2">The sequence shown here is derived from an EMBL/GenBank/DDBJ whole genome shotgun (WGS) entry which is preliminary data.</text>
</comment>
<feature type="region of interest" description="Disordered" evidence="1">
    <location>
        <begin position="115"/>
        <end position="137"/>
    </location>
</feature>
<feature type="region of interest" description="Disordered" evidence="1">
    <location>
        <begin position="517"/>
        <end position="547"/>
    </location>
</feature>
<dbReference type="Pfam" id="PF25209">
    <property type="entry name" value="Phage_capsid_4"/>
    <property type="match status" value="1"/>
</dbReference>
<accession>A0A5C6FYT5</accession>
<dbReference type="EMBL" id="SJPZ01000001">
    <property type="protein sequence ID" value="TWU66460.1"/>
    <property type="molecule type" value="Genomic_DNA"/>
</dbReference>
<evidence type="ECO:0008006" key="4">
    <source>
        <dbReference type="Google" id="ProtNLM"/>
    </source>
</evidence>
<dbReference type="Proteomes" id="UP000316476">
    <property type="component" value="Unassembled WGS sequence"/>
</dbReference>
<feature type="region of interest" description="Disordered" evidence="1">
    <location>
        <begin position="40"/>
        <end position="101"/>
    </location>
</feature>
<dbReference type="AlphaFoldDB" id="A0A5C6FYT5"/>
<organism evidence="2 3">
    <name type="scientific">Crateriforma conspicua</name>
    <dbReference type="NCBI Taxonomy" id="2527996"/>
    <lineage>
        <taxon>Bacteria</taxon>
        <taxon>Pseudomonadati</taxon>
        <taxon>Planctomycetota</taxon>
        <taxon>Planctomycetia</taxon>
        <taxon>Planctomycetales</taxon>
        <taxon>Planctomycetaceae</taxon>
        <taxon>Crateriforma</taxon>
    </lineage>
</organism>
<feature type="compositionally biased region" description="Polar residues" evidence="1">
    <location>
        <begin position="517"/>
        <end position="532"/>
    </location>
</feature>
<reference evidence="2 3" key="1">
    <citation type="submission" date="2019-02" db="EMBL/GenBank/DDBJ databases">
        <title>Deep-cultivation of Planctomycetes and their phenomic and genomic characterization uncovers novel biology.</title>
        <authorList>
            <person name="Wiegand S."/>
            <person name="Jogler M."/>
            <person name="Boedeker C."/>
            <person name="Pinto D."/>
            <person name="Vollmers J."/>
            <person name="Rivas-Marin E."/>
            <person name="Kohn T."/>
            <person name="Peeters S.H."/>
            <person name="Heuer A."/>
            <person name="Rast P."/>
            <person name="Oberbeckmann S."/>
            <person name="Bunk B."/>
            <person name="Jeske O."/>
            <person name="Meyerdierks A."/>
            <person name="Storesund J.E."/>
            <person name="Kallscheuer N."/>
            <person name="Luecker S."/>
            <person name="Lage O.M."/>
            <person name="Pohl T."/>
            <person name="Merkel B.J."/>
            <person name="Hornburger P."/>
            <person name="Mueller R.-W."/>
            <person name="Bruemmer F."/>
            <person name="Labrenz M."/>
            <person name="Spormann A.M."/>
            <person name="Op Den Camp H."/>
            <person name="Overmann J."/>
            <person name="Amann R."/>
            <person name="Jetten M.S.M."/>
            <person name="Mascher T."/>
            <person name="Medema M.H."/>
            <person name="Devos D.P."/>
            <person name="Kaster A.-K."/>
            <person name="Ovreas L."/>
            <person name="Rohde M."/>
            <person name="Galperin M.Y."/>
            <person name="Jogler C."/>
        </authorList>
    </citation>
    <scope>NUCLEOTIDE SEQUENCE [LARGE SCALE GENOMIC DNA]</scope>
    <source>
        <strain evidence="2 3">V7</strain>
    </source>
</reference>
<feature type="compositionally biased region" description="Gly residues" evidence="1">
    <location>
        <begin position="82"/>
        <end position="98"/>
    </location>
</feature>
<dbReference type="OrthoDB" id="9806592at2"/>
<gene>
    <name evidence="2" type="ORF">V7x_20260</name>
</gene>
<dbReference type="RefSeq" id="WP_146413087.1">
    <property type="nucleotide sequence ID" value="NZ_SJPZ01000001.1"/>
</dbReference>
<sequence>MAYSPAQLSYLTELGMDPDASDATADGFVRSLPDADFAEFERIGAEIEPDGSGAGSGGSASHGDPTSGDPNSGGDDVQRGESGAGGEGNGPSDDGGNGDAQERGFMRRLHHWLTGEVNGRGESSTDPTPVDPAEVARREVERHEQIRRERAEFIHSQAGDDVPADVVQRALRENWDQERVSREFLREVRTRPAPAGTGGGHVGIISRSHEGSCTLEALQGAILLRDGFSLDDDMFRRREAQAMLRRTDVRAGWITRVAQHNGGDIERADRDNGQYDLLQRSRDEAHRFAGYRMLDFAREAIRLSGRQVPDDETDMIHRAMSTAALTAVFSTSVNMQILQAYLGIDDSTRGWCFENMNVPNFMKQERGRLTKASGMKKLARGGAEANPIEFSDETEEYKIARYAGQFTLDEQDFIDDSFGAMSPHTTIELGELAGELRPDLVYSILIGNPDMRDGKALFHADHGNLETGAALGESSLETARANMVLQVENGRSIRNSMRYLIVPESLDFTARRLINSSETRQASTTTAVGTSNPHHKRFDVRSDPRLDNGVTDPDSGTFHAGSTTNWFGASARVTHGIEVGYRRGTGGAPRMETFVLTGARWGMGWKCNMDLGAKAIDWRGLHKSTN</sequence>
<evidence type="ECO:0000313" key="2">
    <source>
        <dbReference type="EMBL" id="TWU66460.1"/>
    </source>
</evidence>
<protein>
    <recommendedName>
        <fullName evidence="4">Mu-like prophage major head subunit gpT</fullName>
    </recommendedName>
</protein>
<evidence type="ECO:0000256" key="1">
    <source>
        <dbReference type="SAM" id="MobiDB-lite"/>
    </source>
</evidence>
<evidence type="ECO:0000313" key="3">
    <source>
        <dbReference type="Proteomes" id="UP000316476"/>
    </source>
</evidence>
<proteinExistence type="predicted"/>